<organism evidence="15">
    <name type="scientific">Candidatus Enterococcus dunnyi</name>
    <dbReference type="NCBI Taxonomy" id="1834192"/>
    <lineage>
        <taxon>Bacteria</taxon>
        <taxon>Bacillati</taxon>
        <taxon>Bacillota</taxon>
        <taxon>Bacilli</taxon>
        <taxon>Lactobacillales</taxon>
        <taxon>Enterococcaceae</taxon>
        <taxon>Enterococcus</taxon>
    </lineage>
</organism>
<evidence type="ECO:0000313" key="17">
    <source>
        <dbReference type="Proteomes" id="UP000196151"/>
    </source>
</evidence>
<protein>
    <submittedName>
        <fullName evidence="16">D-alanyl-D-alanine carboxypeptidase</fullName>
    </submittedName>
</protein>
<dbReference type="EMBL" id="CP147246">
    <property type="protein sequence ID" value="WYJ94520.1"/>
    <property type="molecule type" value="Genomic_DNA"/>
</dbReference>
<keyword evidence="16" id="KW-0645">Protease</keyword>
<dbReference type="GO" id="GO:0009002">
    <property type="term" value="F:serine-type D-Ala-D-Ala carboxypeptidase activity"/>
    <property type="evidence" value="ECO:0007669"/>
    <property type="project" value="InterPro"/>
</dbReference>
<dbReference type="PANTHER" id="PTHR21581">
    <property type="entry name" value="D-ALANYL-D-ALANINE CARBOXYPEPTIDASE"/>
    <property type="match status" value="1"/>
</dbReference>
<keyword evidence="5" id="KW-0133">Cell shape</keyword>
<evidence type="ECO:0000259" key="14">
    <source>
        <dbReference type="Pfam" id="PF09211"/>
    </source>
</evidence>
<dbReference type="AlphaFoldDB" id="A0A200IZR5"/>
<feature type="domain" description="Penicillin-binding protein 4 C-terminal" evidence="14">
    <location>
        <begin position="333"/>
        <end position="395"/>
    </location>
</feature>
<dbReference type="SUPFAM" id="SSF69189">
    <property type="entry name" value="Penicillin-binding protein associated domain"/>
    <property type="match status" value="1"/>
</dbReference>
<feature type="signal peptide" evidence="12">
    <location>
        <begin position="1"/>
        <end position="30"/>
    </location>
</feature>
<feature type="domain" description="Peptidase S11 D-alanyl-D-alanine carboxypeptidase A N-terminal" evidence="13">
    <location>
        <begin position="56"/>
        <end position="304"/>
    </location>
</feature>
<dbReference type="GO" id="GO:0071555">
    <property type="term" value="P:cell wall organization"/>
    <property type="evidence" value="ECO:0007669"/>
    <property type="project" value="UniProtKB-KW"/>
</dbReference>
<proteinExistence type="inferred from homology"/>
<evidence type="ECO:0000256" key="10">
    <source>
        <dbReference type="RuleBase" id="RU004016"/>
    </source>
</evidence>
<dbReference type="GO" id="GO:0006508">
    <property type="term" value="P:proteolysis"/>
    <property type="evidence" value="ECO:0007669"/>
    <property type="project" value="InterPro"/>
</dbReference>
<feature type="active site" evidence="8">
    <location>
        <position position="148"/>
    </location>
</feature>
<evidence type="ECO:0000256" key="2">
    <source>
        <dbReference type="ARBA" id="ARBA00007164"/>
    </source>
</evidence>
<dbReference type="SUPFAM" id="SSF56601">
    <property type="entry name" value="beta-lactamase/transpeptidase-like"/>
    <property type="match status" value="1"/>
</dbReference>
<gene>
    <name evidence="16" type="ORF">A5889_002033</name>
    <name evidence="15" type="ORF">A5889_002716</name>
</gene>
<dbReference type="Gene3D" id="2.30.140.20">
    <property type="entry name" value="Penicillin-binding protein 4, C-terminal domain"/>
    <property type="match status" value="1"/>
</dbReference>
<accession>A0A200IZR5</accession>
<dbReference type="InterPro" id="IPR018044">
    <property type="entry name" value="Peptidase_S11"/>
</dbReference>
<feature type="transmembrane region" description="Helical" evidence="11">
    <location>
        <begin position="421"/>
        <end position="441"/>
    </location>
</feature>
<feature type="chain" id="PRO_5013029913" evidence="12">
    <location>
        <begin position="31"/>
        <end position="481"/>
    </location>
</feature>
<keyword evidence="7" id="KW-0961">Cell wall biogenesis/degradation</keyword>
<evidence type="ECO:0000256" key="4">
    <source>
        <dbReference type="ARBA" id="ARBA00022801"/>
    </source>
</evidence>
<comment type="similarity">
    <text evidence="2 10">Belongs to the peptidase S11 family.</text>
</comment>
<keyword evidence="11" id="KW-1133">Transmembrane helix</keyword>
<evidence type="ECO:0000313" key="16">
    <source>
        <dbReference type="EMBL" id="WYJ94520.1"/>
    </source>
</evidence>
<comment type="function">
    <text evidence="1">Removes C-terminal D-alanyl residues from sugar-peptide cell wall precursors.</text>
</comment>
<sequence length="481" mass="52705">MFIFIMKKKTILLRISTLLLVFGYAASIFAAVDAYAEEDILTITQNAGYETSDYYKPKASIVIEAHTGQVLWEDNPDLAWNPASIAKLMSAYLVFEAIAQGKFTLDTTVKATDSDQAISQIYELSNNNIVSGVDYPVRDLLYAVMVQSSNVATVMLANLVTANDEAKFIHMMNDKAKELGMTKSTFYNCSGADTASFNGYYNPAGIDQNADNVSTARDLAILSYHLLKEYPETVTYTSPTQITIMENTPYAEVLENHNYSLPGLAYGYEGADGLKTGSSPTGGFNYAATAVRGETRLIEVILGVGDWEDQNGELQRHAFGNAIFDRAFSTYEYKQLLAKGEQTIDQEDVILTQDLYGVIQKETQPNFTLSANQVTFDNGLSQVSSTISAPSVEFQYAKKLKALQHSTFLKNANQKNGLSTFFVNGLLIILGLLFMALSKLFKKEPAAGSAKKFNPLLILGVLLALAGVGLSIYTLIVGPWL</sequence>
<dbReference type="InterPro" id="IPR015956">
    <property type="entry name" value="Peniciliin-bd_prot_C_sf"/>
</dbReference>
<keyword evidence="11" id="KW-0812">Transmembrane</keyword>
<dbReference type="InterPro" id="IPR037091">
    <property type="entry name" value="Pen-bd_prot4_C_dom_sf"/>
</dbReference>
<keyword evidence="4" id="KW-0378">Hydrolase</keyword>
<dbReference type="InterPro" id="IPR015294">
    <property type="entry name" value="Pen-bd_prot4_C_dom"/>
</dbReference>
<evidence type="ECO:0000256" key="7">
    <source>
        <dbReference type="ARBA" id="ARBA00023316"/>
    </source>
</evidence>
<reference evidence="16" key="3">
    <citation type="submission" date="2024-03" db="EMBL/GenBank/DDBJ databases">
        <title>The Genome Sequence of Enterococcus sp. DIV0238c.</title>
        <authorList>
            <consortium name="The Broad Institute Genomics Platform"/>
            <consortium name="The Broad Institute Microbial Omics Core"/>
            <consortium name="The Broad Institute Genomic Center for Infectious Diseases"/>
            <person name="Earl A."/>
            <person name="Manson A."/>
            <person name="Gilmore M."/>
            <person name="Schwartman J."/>
            <person name="Shea T."/>
            <person name="Abouelleil A."/>
            <person name="Cao P."/>
            <person name="Chapman S."/>
            <person name="Cusick C."/>
            <person name="Young S."/>
            <person name="Neafsey D."/>
            <person name="Nusbaum C."/>
            <person name="Birren B."/>
        </authorList>
    </citation>
    <scope>NUCLEOTIDE SEQUENCE</scope>
    <source>
        <strain evidence="16">9D6_DIV0238</strain>
    </source>
</reference>
<name>A0A200IZR5_9ENTE</name>
<evidence type="ECO:0000259" key="13">
    <source>
        <dbReference type="Pfam" id="PF00768"/>
    </source>
</evidence>
<evidence type="ECO:0000256" key="8">
    <source>
        <dbReference type="PIRSR" id="PIRSR618044-1"/>
    </source>
</evidence>
<evidence type="ECO:0000256" key="11">
    <source>
        <dbReference type="SAM" id="Phobius"/>
    </source>
</evidence>
<evidence type="ECO:0000256" key="9">
    <source>
        <dbReference type="PIRSR" id="PIRSR618044-2"/>
    </source>
</evidence>
<dbReference type="GO" id="GO:0008360">
    <property type="term" value="P:regulation of cell shape"/>
    <property type="evidence" value="ECO:0007669"/>
    <property type="project" value="UniProtKB-KW"/>
</dbReference>
<keyword evidence="16" id="KW-0121">Carboxypeptidase</keyword>
<evidence type="ECO:0000313" key="15">
    <source>
        <dbReference type="EMBL" id="OUZ30428.1"/>
    </source>
</evidence>
<feature type="active site" description="Acyl-ester intermediate" evidence="8">
    <location>
        <position position="84"/>
    </location>
</feature>
<dbReference type="InterPro" id="IPR012338">
    <property type="entry name" value="Beta-lactam/transpept-like"/>
</dbReference>
<dbReference type="Pfam" id="PF00768">
    <property type="entry name" value="Peptidase_S11"/>
    <property type="match status" value="1"/>
</dbReference>
<reference evidence="15" key="1">
    <citation type="submission" date="2017-05" db="EMBL/GenBank/DDBJ databases">
        <title>The Genome Sequence of Enterococcus sp. 9D6_DIV0238.</title>
        <authorList>
            <consortium name="The Broad Institute Genomics Platform"/>
            <consortium name="The Broad Institute Genomic Center for Infectious Diseases"/>
            <person name="Earl A."/>
            <person name="Manson A."/>
            <person name="Schwartman J."/>
            <person name="Gilmore M."/>
            <person name="Abouelleil A."/>
            <person name="Cao P."/>
            <person name="Chapman S."/>
            <person name="Cusick C."/>
            <person name="Shea T."/>
            <person name="Young S."/>
            <person name="Neafsey D."/>
            <person name="Nusbaum C."/>
            <person name="Birren B."/>
        </authorList>
    </citation>
    <scope>NUCLEOTIDE SEQUENCE [LARGE SCALE GENOMIC DNA]</scope>
    <source>
        <strain evidence="15">9D6_DIV0238</strain>
    </source>
</reference>
<dbReference type="GO" id="GO:0009252">
    <property type="term" value="P:peptidoglycan biosynthetic process"/>
    <property type="evidence" value="ECO:0007669"/>
    <property type="project" value="UniProtKB-KW"/>
</dbReference>
<dbReference type="Pfam" id="PF09211">
    <property type="entry name" value="DUF1958"/>
    <property type="match status" value="1"/>
</dbReference>
<dbReference type="PRINTS" id="PR00725">
    <property type="entry name" value="DADACBPTASE1"/>
</dbReference>
<dbReference type="Proteomes" id="UP000196151">
    <property type="component" value="Chromosome"/>
</dbReference>
<feature type="binding site" evidence="9">
    <location>
        <position position="275"/>
    </location>
    <ligand>
        <name>substrate</name>
    </ligand>
</feature>
<dbReference type="InterPro" id="IPR001967">
    <property type="entry name" value="Peptidase_S11_N"/>
</dbReference>
<evidence type="ECO:0000256" key="5">
    <source>
        <dbReference type="ARBA" id="ARBA00022960"/>
    </source>
</evidence>
<dbReference type="EMBL" id="NIBQ01000003">
    <property type="protein sequence ID" value="OUZ30428.1"/>
    <property type="molecule type" value="Genomic_DNA"/>
</dbReference>
<feature type="active site" description="Proton acceptor" evidence="8">
    <location>
        <position position="87"/>
    </location>
</feature>
<keyword evidence="6" id="KW-0573">Peptidoglycan synthesis</keyword>
<keyword evidence="17" id="KW-1185">Reference proteome</keyword>
<evidence type="ECO:0000256" key="3">
    <source>
        <dbReference type="ARBA" id="ARBA00022729"/>
    </source>
</evidence>
<reference evidence="16" key="2">
    <citation type="submission" date="2017-05" db="EMBL/GenBank/DDBJ databases">
        <authorList>
            <consortium name="The Broad Institute Genomics Platform"/>
            <consortium name="The Broad Institute Genomic Center for Infectious Diseases"/>
            <person name="Earl A."/>
            <person name="Manson A."/>
            <person name="Schwartman J."/>
            <person name="Gilmore M."/>
            <person name="Abouelleil A."/>
            <person name="Cao P."/>
            <person name="Chapman S."/>
            <person name="Cusick C."/>
            <person name="Shea T."/>
            <person name="Young S."/>
            <person name="Neafsey D."/>
            <person name="Nusbaum C."/>
            <person name="Birren B."/>
        </authorList>
    </citation>
    <scope>NUCLEOTIDE SEQUENCE</scope>
    <source>
        <strain evidence="16">9D6_DIV0238</strain>
    </source>
</reference>
<evidence type="ECO:0000256" key="1">
    <source>
        <dbReference type="ARBA" id="ARBA00003217"/>
    </source>
</evidence>
<keyword evidence="3 12" id="KW-0732">Signal</keyword>
<evidence type="ECO:0000256" key="12">
    <source>
        <dbReference type="SAM" id="SignalP"/>
    </source>
</evidence>
<dbReference type="Gene3D" id="3.40.710.10">
    <property type="entry name" value="DD-peptidase/beta-lactamase superfamily"/>
    <property type="match status" value="1"/>
</dbReference>
<keyword evidence="11" id="KW-0472">Membrane</keyword>
<dbReference type="PANTHER" id="PTHR21581:SF6">
    <property type="entry name" value="TRAFFICKING PROTEIN PARTICLE COMPLEX SUBUNIT 12"/>
    <property type="match status" value="1"/>
</dbReference>
<feature type="transmembrane region" description="Helical" evidence="11">
    <location>
        <begin position="453"/>
        <end position="476"/>
    </location>
</feature>
<evidence type="ECO:0000256" key="6">
    <source>
        <dbReference type="ARBA" id="ARBA00022984"/>
    </source>
</evidence>